<sequence length="87" mass="10135">MKNDLEPTKVLLAYEKVMKYGTPTEHGKRYEGIEALSDYDGYTVYMKGNGVELKLGFHNTYHLDYEQERLKEEFVKKVAALAKQDQE</sequence>
<comment type="caution">
    <text evidence="1">The sequence shown here is derived from an EMBL/GenBank/DDBJ whole genome shotgun (WGS) entry which is preliminary data.</text>
</comment>
<dbReference type="Pfam" id="PF11280">
    <property type="entry name" value="DUF3081"/>
    <property type="match status" value="1"/>
</dbReference>
<dbReference type="Proteomes" id="UP001589645">
    <property type="component" value="Unassembled WGS sequence"/>
</dbReference>
<evidence type="ECO:0000313" key="2">
    <source>
        <dbReference type="Proteomes" id="UP001589645"/>
    </source>
</evidence>
<name>A0ABV5HMZ0_9VIBR</name>
<gene>
    <name evidence="1" type="ORF">ACFFUV_11310</name>
</gene>
<organism evidence="1 2">
    <name type="scientific">Vibrio olivae</name>
    <dbReference type="NCBI Taxonomy" id="1243002"/>
    <lineage>
        <taxon>Bacteria</taxon>
        <taxon>Pseudomonadati</taxon>
        <taxon>Pseudomonadota</taxon>
        <taxon>Gammaproteobacteria</taxon>
        <taxon>Vibrionales</taxon>
        <taxon>Vibrionaceae</taxon>
        <taxon>Vibrio</taxon>
    </lineage>
</organism>
<protein>
    <submittedName>
        <fullName evidence="1">DUF3081 domain-containing protein</fullName>
    </submittedName>
</protein>
<keyword evidence="2" id="KW-1185">Reference proteome</keyword>
<evidence type="ECO:0000313" key="1">
    <source>
        <dbReference type="EMBL" id="MFB9135548.1"/>
    </source>
</evidence>
<dbReference type="RefSeq" id="WP_390192590.1">
    <property type="nucleotide sequence ID" value="NZ_JBHMEP010000002.1"/>
</dbReference>
<accession>A0ABV5HMZ0</accession>
<dbReference type="EMBL" id="JBHMEP010000002">
    <property type="protein sequence ID" value="MFB9135548.1"/>
    <property type="molecule type" value="Genomic_DNA"/>
</dbReference>
<dbReference type="InterPro" id="IPR021432">
    <property type="entry name" value="DUF3081"/>
</dbReference>
<reference evidence="1 2" key="1">
    <citation type="submission" date="2024-09" db="EMBL/GenBank/DDBJ databases">
        <authorList>
            <person name="Sun Q."/>
            <person name="Mori K."/>
        </authorList>
    </citation>
    <scope>NUCLEOTIDE SEQUENCE [LARGE SCALE GENOMIC DNA]</scope>
    <source>
        <strain evidence="1 2">CECT 8064</strain>
    </source>
</reference>
<proteinExistence type="predicted"/>